<dbReference type="GO" id="GO:0005794">
    <property type="term" value="C:Golgi apparatus"/>
    <property type="evidence" value="ECO:0000318"/>
    <property type="project" value="GO_Central"/>
</dbReference>
<feature type="transmembrane region" description="Helical" evidence="7">
    <location>
        <begin position="64"/>
        <end position="83"/>
    </location>
</feature>
<keyword evidence="6 7" id="KW-0472">Membrane</keyword>
<evidence type="ECO:0000256" key="6">
    <source>
        <dbReference type="ARBA" id="ARBA00023136"/>
    </source>
</evidence>
<dbReference type="PANTHER" id="PTHR19317:SF76">
    <property type="entry name" value="PRA1 FAMILY PROTEIN C"/>
    <property type="match status" value="1"/>
</dbReference>
<comment type="similarity">
    <text evidence="3 7">Belongs to the PRA1 family.</text>
</comment>
<dbReference type="GO" id="GO:0016020">
    <property type="term" value="C:membrane"/>
    <property type="evidence" value="ECO:0007669"/>
    <property type="project" value="UniProtKB-SubCell"/>
</dbReference>
<comment type="function">
    <text evidence="1 7">May be involved in both secretory and endocytic intracellular trafficking in the endosomal/prevacuolar compartments.</text>
</comment>
<evidence type="ECO:0000256" key="3">
    <source>
        <dbReference type="ARBA" id="ARBA00006483"/>
    </source>
</evidence>
<protein>
    <recommendedName>
        <fullName evidence="7">PRA1 family protein</fullName>
    </recommendedName>
</protein>
<reference evidence="8 9" key="1">
    <citation type="submission" date="2014-04" db="EMBL/GenBank/DDBJ databases">
        <authorList>
            <consortium name="International Citrus Genome Consortium"/>
            <person name="Gmitter F."/>
            <person name="Chen C."/>
            <person name="Farmerie W."/>
            <person name="Harkins T."/>
            <person name="Desany B."/>
            <person name="Mohiuddin M."/>
            <person name="Kodira C."/>
            <person name="Borodovsky M."/>
            <person name="Lomsadze A."/>
            <person name="Burns P."/>
            <person name="Jenkins J."/>
            <person name="Prochnik S."/>
            <person name="Shu S."/>
            <person name="Chapman J."/>
            <person name="Pitluck S."/>
            <person name="Schmutz J."/>
            <person name="Rokhsar D."/>
        </authorList>
    </citation>
    <scope>NUCLEOTIDE SEQUENCE</scope>
</reference>
<evidence type="ECO:0000256" key="7">
    <source>
        <dbReference type="RuleBase" id="RU363107"/>
    </source>
</evidence>
<dbReference type="STRING" id="2711.A0A067F3I7"/>
<evidence type="ECO:0000313" key="9">
    <source>
        <dbReference type="Proteomes" id="UP000027120"/>
    </source>
</evidence>
<dbReference type="Proteomes" id="UP000027120">
    <property type="component" value="Unassembled WGS sequence"/>
</dbReference>
<sequence>MTTYGTIPTETPELSSQPLSTRVKRLIESGFGTPRPWDEFIQIQSIKLPTSFANFIERIQSNAAFYRMNYAVIILSIIVVSLFWNPVSLIILIILIAAWLFLYFLRDGDRLVVYGFVIDDRILMTALLPGTIAFLFLTDVTKNIIIGLCIGTVVIAAHAGFRSTDDMFSADDEERLGSLQSNRVVPLPLKHAASPSSSS</sequence>
<keyword evidence="7" id="KW-0813">Transport</keyword>
<keyword evidence="5 7" id="KW-1133">Transmembrane helix</keyword>
<dbReference type="PANTHER" id="PTHR19317">
    <property type="entry name" value="PRENYLATED RAB ACCEPTOR 1-RELATED"/>
    <property type="match status" value="1"/>
</dbReference>
<feature type="transmembrane region" description="Helical" evidence="7">
    <location>
        <begin position="143"/>
        <end position="161"/>
    </location>
</feature>
<accession>A0A067F3I7</accession>
<proteinExistence type="inferred from homology"/>
<feature type="transmembrane region" description="Helical" evidence="7">
    <location>
        <begin position="112"/>
        <end position="137"/>
    </location>
</feature>
<gene>
    <name evidence="8" type="ORF">CISIN_1g043789mg</name>
</gene>
<evidence type="ECO:0000313" key="8">
    <source>
        <dbReference type="EMBL" id="KDO57741.1"/>
    </source>
</evidence>
<dbReference type="EMBL" id="KK784958">
    <property type="protein sequence ID" value="KDO57741.1"/>
    <property type="molecule type" value="Genomic_DNA"/>
</dbReference>
<dbReference type="AlphaFoldDB" id="A0A067F3I7"/>
<dbReference type="InterPro" id="IPR004895">
    <property type="entry name" value="Prenylated_rab_accept_PRA1"/>
</dbReference>
<keyword evidence="4 7" id="KW-0812">Transmembrane</keyword>
<evidence type="ECO:0000256" key="1">
    <source>
        <dbReference type="ARBA" id="ARBA00002501"/>
    </source>
</evidence>
<dbReference type="GO" id="GO:0005783">
    <property type="term" value="C:endoplasmic reticulum"/>
    <property type="evidence" value="ECO:0000318"/>
    <property type="project" value="GO_Central"/>
</dbReference>
<organism evidence="8 9">
    <name type="scientific">Citrus sinensis</name>
    <name type="common">Sweet orange</name>
    <name type="synonym">Citrus aurantium var. sinensis</name>
    <dbReference type="NCBI Taxonomy" id="2711"/>
    <lineage>
        <taxon>Eukaryota</taxon>
        <taxon>Viridiplantae</taxon>
        <taxon>Streptophyta</taxon>
        <taxon>Embryophyta</taxon>
        <taxon>Tracheophyta</taxon>
        <taxon>Spermatophyta</taxon>
        <taxon>Magnoliopsida</taxon>
        <taxon>eudicotyledons</taxon>
        <taxon>Gunneridae</taxon>
        <taxon>Pentapetalae</taxon>
        <taxon>rosids</taxon>
        <taxon>malvids</taxon>
        <taxon>Sapindales</taxon>
        <taxon>Rutaceae</taxon>
        <taxon>Aurantioideae</taxon>
        <taxon>Citrus</taxon>
    </lineage>
</organism>
<dbReference type="GO" id="GO:0016192">
    <property type="term" value="P:vesicle-mediated transport"/>
    <property type="evidence" value="ECO:0000318"/>
    <property type="project" value="GO_Central"/>
</dbReference>
<evidence type="ECO:0000256" key="5">
    <source>
        <dbReference type="ARBA" id="ARBA00022989"/>
    </source>
</evidence>
<dbReference type="Pfam" id="PF03208">
    <property type="entry name" value="PRA1"/>
    <property type="match status" value="1"/>
</dbReference>
<name>A0A067F3I7_CITSI</name>
<comment type="subcellular location">
    <subcellularLocation>
        <location evidence="2">Endomembrane system</location>
        <topology evidence="2">Multi-pass membrane protein</topology>
    </subcellularLocation>
    <subcellularLocation>
        <location evidence="7">Membrane</location>
        <topology evidence="7">Multi-pass membrane protein</topology>
    </subcellularLocation>
</comment>
<evidence type="ECO:0000256" key="4">
    <source>
        <dbReference type="ARBA" id="ARBA00022692"/>
    </source>
</evidence>
<keyword evidence="9" id="KW-1185">Reference proteome</keyword>
<evidence type="ECO:0000256" key="2">
    <source>
        <dbReference type="ARBA" id="ARBA00004127"/>
    </source>
</evidence>